<keyword evidence="4" id="KW-1185">Reference proteome</keyword>
<feature type="region of interest" description="Disordered" evidence="1">
    <location>
        <begin position="34"/>
        <end position="94"/>
    </location>
</feature>
<comment type="caution">
    <text evidence="3">The sequence shown here is derived from an EMBL/GenBank/DDBJ whole genome shotgun (WGS) entry which is preliminary data.</text>
</comment>
<dbReference type="InterPro" id="IPR010921">
    <property type="entry name" value="Trp_repressor/repl_initiator"/>
</dbReference>
<evidence type="ECO:0000256" key="1">
    <source>
        <dbReference type="SAM" id="MobiDB-lite"/>
    </source>
</evidence>
<evidence type="ECO:0000313" key="4">
    <source>
        <dbReference type="Proteomes" id="UP001501005"/>
    </source>
</evidence>
<dbReference type="InterPro" id="IPR036388">
    <property type="entry name" value="WH-like_DNA-bd_sf"/>
</dbReference>
<keyword evidence="2" id="KW-0732">Signal</keyword>
<dbReference type="RefSeq" id="WP_344049494.1">
    <property type="nucleotide sequence ID" value="NZ_BAAAHG010000016.1"/>
</dbReference>
<reference evidence="3 4" key="1">
    <citation type="journal article" date="2019" name="Int. J. Syst. Evol. Microbiol.">
        <title>The Global Catalogue of Microorganisms (GCM) 10K type strain sequencing project: providing services to taxonomists for standard genome sequencing and annotation.</title>
        <authorList>
            <consortium name="The Broad Institute Genomics Platform"/>
            <consortium name="The Broad Institute Genome Sequencing Center for Infectious Disease"/>
            <person name="Wu L."/>
            <person name="Ma J."/>
        </authorList>
    </citation>
    <scope>NUCLEOTIDE SEQUENCE [LARGE SCALE GENOMIC DNA]</scope>
    <source>
        <strain evidence="3 4">JCM 10673</strain>
    </source>
</reference>
<feature type="signal peptide" evidence="2">
    <location>
        <begin position="1"/>
        <end position="26"/>
    </location>
</feature>
<organism evidence="3 4">
    <name type="scientific">Streptomyces thermoalcalitolerans</name>
    <dbReference type="NCBI Taxonomy" id="65605"/>
    <lineage>
        <taxon>Bacteria</taxon>
        <taxon>Bacillati</taxon>
        <taxon>Actinomycetota</taxon>
        <taxon>Actinomycetes</taxon>
        <taxon>Kitasatosporales</taxon>
        <taxon>Streptomycetaceae</taxon>
        <taxon>Streptomyces</taxon>
    </lineage>
</organism>
<protein>
    <recommendedName>
        <fullName evidence="5">Helix-turn-helix domain-containing protein</fullName>
    </recommendedName>
</protein>
<gene>
    <name evidence="3" type="ORF">GCM10009549_24800</name>
</gene>
<evidence type="ECO:0000256" key="2">
    <source>
        <dbReference type="SAM" id="SignalP"/>
    </source>
</evidence>
<dbReference type="SUPFAM" id="SSF48295">
    <property type="entry name" value="TrpR-like"/>
    <property type="match status" value="1"/>
</dbReference>
<dbReference type="Gene3D" id="1.10.10.10">
    <property type="entry name" value="Winged helix-like DNA-binding domain superfamily/Winged helix DNA-binding domain"/>
    <property type="match status" value="1"/>
</dbReference>
<accession>A0ABN1NMD1</accession>
<feature type="compositionally biased region" description="Gly residues" evidence="1">
    <location>
        <begin position="57"/>
        <end position="70"/>
    </location>
</feature>
<dbReference type="EMBL" id="BAAAHG010000016">
    <property type="protein sequence ID" value="GAA0912545.1"/>
    <property type="molecule type" value="Genomic_DNA"/>
</dbReference>
<name>A0ABN1NMD1_9ACTN</name>
<evidence type="ECO:0008006" key="5">
    <source>
        <dbReference type="Google" id="ProtNLM"/>
    </source>
</evidence>
<proteinExistence type="predicted"/>
<feature type="compositionally biased region" description="Basic residues" evidence="1">
    <location>
        <begin position="40"/>
        <end position="49"/>
    </location>
</feature>
<dbReference type="Proteomes" id="UP001501005">
    <property type="component" value="Unassembled WGS sequence"/>
</dbReference>
<evidence type="ECO:0000313" key="3">
    <source>
        <dbReference type="EMBL" id="GAA0912545.1"/>
    </source>
</evidence>
<sequence>MFKNPRQRSLVLGTASLVIAIGTVYAADAARGAPADTHHSTHGSHRSFGHHSDCGKGGRGGEGGKGGRPGQPGEPGKPGCLRSGDLLPDKPKGAKLQGVDKIRIVMSVMSGHTTRAEAAKKYEVSENEIDTWKRQFLNGDWFTLFGENNGENGENGEDAFPFCS</sequence>
<feature type="chain" id="PRO_5046258098" description="Helix-turn-helix domain-containing protein" evidence="2">
    <location>
        <begin position="27"/>
        <end position="164"/>
    </location>
</feature>